<gene>
    <name evidence="1" type="ORF">SAMN05444392_102386</name>
</gene>
<dbReference type="AlphaFoldDB" id="A0A1M4VIT7"/>
<keyword evidence="2" id="KW-1185">Reference proteome</keyword>
<sequence>MHFQINDCSLWMTSRQYEQLRNALFEHFLQKYRQYREFAGKSAEDLFQEEVSQIEALLVKLFQFDREKLYSDAEEYYRRVRHVSY</sequence>
<reference evidence="1 2" key="1">
    <citation type="submission" date="2016-11" db="EMBL/GenBank/DDBJ databases">
        <authorList>
            <person name="Jaros S."/>
            <person name="Januszkiewicz K."/>
            <person name="Wedrychowicz H."/>
        </authorList>
    </citation>
    <scope>NUCLEOTIDE SEQUENCE [LARGE SCALE GENOMIC DNA]</scope>
    <source>
        <strain evidence="1 2">DSM 44666</strain>
    </source>
</reference>
<dbReference type="Proteomes" id="UP000184476">
    <property type="component" value="Unassembled WGS sequence"/>
</dbReference>
<name>A0A1M4VIT7_9BACL</name>
<dbReference type="RefSeq" id="WP_139278997.1">
    <property type="nucleotide sequence ID" value="NZ_FQVL01000002.1"/>
</dbReference>
<protein>
    <submittedName>
        <fullName evidence="1">Uncharacterized protein</fullName>
    </submittedName>
</protein>
<organism evidence="1 2">
    <name type="scientific">Seinonella peptonophila</name>
    <dbReference type="NCBI Taxonomy" id="112248"/>
    <lineage>
        <taxon>Bacteria</taxon>
        <taxon>Bacillati</taxon>
        <taxon>Bacillota</taxon>
        <taxon>Bacilli</taxon>
        <taxon>Bacillales</taxon>
        <taxon>Thermoactinomycetaceae</taxon>
        <taxon>Seinonella</taxon>
    </lineage>
</organism>
<evidence type="ECO:0000313" key="1">
    <source>
        <dbReference type="EMBL" id="SHE68921.1"/>
    </source>
</evidence>
<dbReference type="STRING" id="112248.SAMN05444392_102386"/>
<evidence type="ECO:0000313" key="2">
    <source>
        <dbReference type="Proteomes" id="UP000184476"/>
    </source>
</evidence>
<accession>A0A1M4VIT7</accession>
<proteinExistence type="predicted"/>
<dbReference type="EMBL" id="FQVL01000002">
    <property type="protein sequence ID" value="SHE68921.1"/>
    <property type="molecule type" value="Genomic_DNA"/>
</dbReference>